<keyword evidence="2" id="KW-1133">Transmembrane helix</keyword>
<dbReference type="Pfam" id="PF20608">
    <property type="entry name" value="Phage_tube_C"/>
    <property type="match status" value="5"/>
</dbReference>
<evidence type="ECO:0000259" key="5">
    <source>
        <dbReference type="Pfam" id="PF20609"/>
    </source>
</evidence>
<dbReference type="InterPro" id="IPR046762">
    <property type="entry name" value="pAdhesive_17"/>
</dbReference>
<feature type="compositionally biased region" description="Polar residues" evidence="1">
    <location>
        <begin position="669"/>
        <end position="685"/>
    </location>
</feature>
<accession>A0AAX4A4I2</accession>
<reference evidence="6" key="1">
    <citation type="journal article" date="2022" name="Microbiol. Spectr.">
        <title>Optimizing Conditions in the Acid Tolerance Test for Potential Probiotics Using Response Surface Methodology.</title>
        <authorList>
            <person name="Ko H.I."/>
            <person name="Jeong C.H."/>
            <person name="Hong S.W."/>
            <person name="Eun J.B."/>
            <person name="Kim T.W."/>
        </authorList>
    </citation>
    <scope>NUCLEOTIDE SEQUENCE</scope>
    <source>
        <strain evidence="6">KCKM 0438</strain>
    </source>
</reference>
<feature type="domain" description="Phage tail tube protein C-terminal" evidence="4">
    <location>
        <begin position="1049"/>
        <end position="1131"/>
    </location>
</feature>
<evidence type="ECO:0000313" key="7">
    <source>
        <dbReference type="Proteomes" id="UP001254658"/>
    </source>
</evidence>
<feature type="domain" description="Putative adhesive" evidence="5">
    <location>
        <begin position="52"/>
        <end position="332"/>
    </location>
</feature>
<feature type="compositionally biased region" description="Polar residues" evidence="1">
    <location>
        <begin position="879"/>
        <end position="903"/>
    </location>
</feature>
<dbReference type="Pfam" id="PF17936">
    <property type="entry name" value="Big_6"/>
    <property type="match status" value="5"/>
</dbReference>
<feature type="region of interest" description="Disordered" evidence="1">
    <location>
        <begin position="633"/>
        <end position="653"/>
    </location>
</feature>
<evidence type="ECO:0000313" key="6">
    <source>
        <dbReference type="EMBL" id="WMX70062.1"/>
    </source>
</evidence>
<dbReference type="EMBL" id="CP133787">
    <property type="protein sequence ID" value="WMX70062.1"/>
    <property type="molecule type" value="Genomic_DNA"/>
</dbReference>
<feature type="region of interest" description="Disordered" evidence="1">
    <location>
        <begin position="1130"/>
        <end position="1168"/>
    </location>
</feature>
<dbReference type="Gene3D" id="2.60.40.10">
    <property type="entry name" value="Immunoglobulins"/>
    <property type="match status" value="5"/>
</dbReference>
<evidence type="ECO:0000256" key="2">
    <source>
        <dbReference type="SAM" id="Phobius"/>
    </source>
</evidence>
<reference evidence="6" key="2">
    <citation type="submission" date="2023-09" db="EMBL/GenBank/DDBJ databases">
        <authorList>
            <person name="Kim T.W."/>
        </authorList>
    </citation>
    <scope>NUCLEOTIDE SEQUENCE</scope>
    <source>
        <strain evidence="6">KCKM 0438</strain>
    </source>
</reference>
<dbReference type="SUPFAM" id="SSF49478">
    <property type="entry name" value="Cna protein B-type domain"/>
    <property type="match status" value="1"/>
</dbReference>
<evidence type="ECO:0000259" key="3">
    <source>
        <dbReference type="Pfam" id="PF17936"/>
    </source>
</evidence>
<feature type="domain" description="Phage tail tube protein C-terminal" evidence="4">
    <location>
        <begin position="693"/>
        <end position="774"/>
    </location>
</feature>
<feature type="compositionally biased region" description="Low complexity" evidence="1">
    <location>
        <begin position="855"/>
        <end position="874"/>
    </location>
</feature>
<keyword evidence="2" id="KW-0472">Membrane</keyword>
<sequence length="1287" mass="127393">MEMQKKKAPRKKGKVITKRKVLSATMSGTLLMTSVIIPTAYSLLSNQITAKAAALNIDLLQNITSSNNSGTTTSNRWASGSGTRNVDFTIAGGALANVAVLSGPRYAVLTIPQELRGYVAANGNTSVTTNITIDFNKVALINAIVSAGDTFVAGVATILGNNPLASINLTEVTTQLNLLKGIQNIGGGTFTSATTLNGNSVLSAPLNDGMGAILAQNVRTILENLRTAVSNLSATGLAAPAANTALALIKPALITAIDNVLVPLVNGTGGILDLLLNASALGDTRITIPTKITAPPSIQSNLDARFVGSAVQTNLLDVDVLSGADGVSYVYLAGDVNLTLVAPTGNLTATTSAVGASNATATIPTTLKNNAGTDVPVTSVITNSSGTPVTNGNLSAGTYTVTYSAAGYANVTQTLVVTDPADTTPPAAPIVSGVTGNSTNGYTVTGTAEPNSTITIKNGSGTTVGTGTTDGSGNYTVTLPGSVGPNAPLNVTATDSSGNVSTPTPTTTPADPVSPVLVAPTGNLTATTSAVGASNATATIPTTLKNSAGADVAVTSVITNSSGTPVTNGQLSAGTYTVTYTAAGYEDVTQTLVVSDPADTTAPDAPVVGSVTGNSTNGYTVTGTAEPNSTITIKNNNGDTVGTGTTDGSGNYTVTLPGSVGPNAPLNVTATDSSGNVSDPTSATTPADPVSPVLVAPTGNLTATTSAVGAADAMATLPASLKDSTGSDIPVTSVITNSSGTAVTNGNLSAGTYTVTYTAAGYEDVTQTLVVSDPADTTAPDAPTVGSVTGNSTNGYTVTGTAEPNSTITIKDNKGDTVGTGTTDGSGNYTVTLPGSVGPNAPLNVIATDSSGNVSDPTSATTPADSDTTAPDSPVVGSVTGNSTNGYTVTGTAEPNSTITIKDNNGNTVGTGTTDGSGNYTVTLPGSVGPNAPLNVTATDSSGNVSDPTSATTPADPVSPVLVAPTGNLTAITSKKDAADATVSLPATLKDSDGKTVPVTHVITNSTGTEVPNGKLSVGIYTVTYSAEGYANVTQTLVVSDPSNPTSPVLVAPTGNLTATTSKKGAADATVSLPATLKDSDGKTVSVTHVITNSAGMVVTNGKLSAGTYTVTYSAGGYANVTQTLVVSDPSSNTDTTAPSAPTVDSVTGDSGSGYTVNGKGEPGSTITVKNPATGEVLGTAVAGVDGSYTIKLPIGINPGTQLSVTATDASGNTSEPTLFTTPPTTMNGGMINGNMSTNIGGKHFSTADLPATGEANAGWLSMVGTVLLSLFGAMFFWRKKNKEDKH</sequence>
<feature type="compositionally biased region" description="Low complexity" evidence="1">
    <location>
        <begin position="904"/>
        <end position="919"/>
    </location>
</feature>
<feature type="compositionally biased region" description="Low complexity" evidence="1">
    <location>
        <begin position="635"/>
        <end position="651"/>
    </location>
</feature>
<feature type="compositionally biased region" description="Polar residues" evidence="1">
    <location>
        <begin position="786"/>
        <end position="810"/>
    </location>
</feature>
<name>A0AAX4A4I2_LACLC</name>
<feature type="compositionally biased region" description="Polar residues" evidence="1">
    <location>
        <begin position="940"/>
        <end position="953"/>
    </location>
</feature>
<feature type="region of interest" description="Disordered" evidence="1">
    <location>
        <begin position="846"/>
        <end position="920"/>
    </location>
</feature>
<keyword evidence="2" id="KW-0812">Transmembrane</keyword>
<dbReference type="RefSeq" id="WP_309558667.1">
    <property type="nucleotide sequence ID" value="NZ_CP133787.1"/>
</dbReference>
<feature type="domain" description="Bacterial Ig" evidence="3">
    <location>
        <begin position="602"/>
        <end position="686"/>
    </location>
</feature>
<protein>
    <submittedName>
        <fullName evidence="6">Ig-like domain-containing protein</fullName>
    </submittedName>
</protein>
<feature type="domain" description="Phage tail tube protein C-terminal" evidence="4">
    <location>
        <begin position="516"/>
        <end position="597"/>
    </location>
</feature>
<dbReference type="InterPro" id="IPR013783">
    <property type="entry name" value="Ig-like_fold"/>
</dbReference>
<feature type="region of interest" description="Disordered" evidence="1">
    <location>
        <begin position="940"/>
        <end position="961"/>
    </location>
</feature>
<feature type="domain" description="Bacterial Ig" evidence="3">
    <location>
        <begin position="438"/>
        <end position="509"/>
    </location>
</feature>
<feature type="region of interest" description="Disordered" evidence="1">
    <location>
        <begin position="1208"/>
        <end position="1229"/>
    </location>
</feature>
<dbReference type="InterPro" id="IPR046763">
    <property type="entry name" value="Phage_tube_C"/>
</dbReference>
<dbReference type="InterPro" id="IPR041498">
    <property type="entry name" value="Big_6"/>
</dbReference>
<dbReference type="NCBIfam" id="TIGR01167">
    <property type="entry name" value="LPXTG_anchor"/>
    <property type="match status" value="1"/>
</dbReference>
<proteinExistence type="predicted"/>
<feature type="domain" description="Bacterial Ig" evidence="3">
    <location>
        <begin position="779"/>
        <end position="863"/>
    </location>
</feature>
<dbReference type="Pfam" id="PF20609">
    <property type="entry name" value="pAdhesive_17"/>
    <property type="match status" value="1"/>
</dbReference>
<feature type="domain" description="Phage tail tube protein C-terminal" evidence="4">
    <location>
        <begin position="339"/>
        <end position="420"/>
    </location>
</feature>
<feature type="transmembrane region" description="Helical" evidence="2">
    <location>
        <begin position="1258"/>
        <end position="1278"/>
    </location>
</feature>
<feature type="transmembrane region" description="Helical" evidence="2">
    <location>
        <begin position="21"/>
        <end position="44"/>
    </location>
</feature>
<evidence type="ECO:0000259" key="4">
    <source>
        <dbReference type="Pfam" id="PF20608"/>
    </source>
</evidence>
<gene>
    <name evidence="6" type="ORF">RF668_09170</name>
</gene>
<feature type="region of interest" description="Disordered" evidence="1">
    <location>
        <begin position="669"/>
        <end position="692"/>
    </location>
</feature>
<feature type="domain" description="Bacterial Ig" evidence="3">
    <location>
        <begin position="870"/>
        <end position="954"/>
    </location>
</feature>
<feature type="compositionally biased region" description="Polar residues" evidence="1">
    <location>
        <begin position="1130"/>
        <end position="1156"/>
    </location>
</feature>
<feature type="region of interest" description="Disordered" evidence="1">
    <location>
        <begin position="777"/>
        <end position="825"/>
    </location>
</feature>
<feature type="compositionally biased region" description="Low complexity" evidence="1">
    <location>
        <begin position="816"/>
        <end position="825"/>
    </location>
</feature>
<feature type="domain" description="Bacterial Ig" evidence="3">
    <location>
        <begin position="1138"/>
        <end position="1223"/>
    </location>
</feature>
<feature type="region of interest" description="Disordered" evidence="1">
    <location>
        <begin position="453"/>
        <end position="515"/>
    </location>
</feature>
<feature type="domain" description="Phage tail tube protein C-terminal" evidence="4">
    <location>
        <begin position="961"/>
        <end position="1043"/>
    </location>
</feature>
<feature type="compositionally biased region" description="Polar residues" evidence="1">
    <location>
        <begin position="489"/>
        <end position="501"/>
    </location>
</feature>
<evidence type="ECO:0000256" key="1">
    <source>
        <dbReference type="SAM" id="MobiDB-lite"/>
    </source>
</evidence>
<organism evidence="6 7">
    <name type="scientific">Lactococcus lactis subsp. cremoris</name>
    <name type="common">Streptococcus cremoris</name>
    <dbReference type="NCBI Taxonomy" id="1359"/>
    <lineage>
        <taxon>Bacteria</taxon>
        <taxon>Bacillati</taxon>
        <taxon>Bacillota</taxon>
        <taxon>Bacilli</taxon>
        <taxon>Lactobacillales</taxon>
        <taxon>Streptococcaceae</taxon>
        <taxon>Lactococcus</taxon>
    </lineage>
</organism>
<dbReference type="Proteomes" id="UP001254658">
    <property type="component" value="Chromosome"/>
</dbReference>